<gene>
    <name evidence="9" type="ORF">G1C95_1553</name>
</gene>
<dbReference type="SUPFAM" id="SSF46894">
    <property type="entry name" value="C-terminal effector domain of the bipartite response regulators"/>
    <property type="match status" value="1"/>
</dbReference>
<evidence type="ECO:0000256" key="4">
    <source>
        <dbReference type="ARBA" id="ARBA00023163"/>
    </source>
</evidence>
<dbReference type="GO" id="GO:0003677">
    <property type="term" value="F:DNA binding"/>
    <property type="evidence" value="ECO:0007669"/>
    <property type="project" value="UniProtKB-KW"/>
</dbReference>
<name>A0A7Y0HST9_9BIFI</name>
<evidence type="ECO:0000259" key="8">
    <source>
        <dbReference type="PROSITE" id="PS50110"/>
    </source>
</evidence>
<sequence length="267" mass="28759">MSVDVRQPNISVMIADDQPLLVEGLSRIINAESDMTVVSTASNGQEAIAKALATNPDVLLMDVRMPVVNGIEATHIIIDRRPSIQVVGLTSYDTDAYLVAMIQAGVSGFLLKDSSAERFIEAIRSVALGNKVFADNLLNYVKANTTVESIPYEQETAPAAACETDDNPIAITHTVEHDPDGSHSSEADAPIESDSSTTGSQLMKNLSKREQQVLLLVAEGCSNAAIEERLGISESTVKGHVGKLLNKLHARDRTALVIWAYRHGIVR</sequence>
<dbReference type="InterPro" id="IPR016032">
    <property type="entry name" value="Sig_transdc_resp-reg_C-effctor"/>
</dbReference>
<feature type="compositionally biased region" description="Basic and acidic residues" evidence="6">
    <location>
        <begin position="175"/>
        <end position="186"/>
    </location>
</feature>
<evidence type="ECO:0000256" key="5">
    <source>
        <dbReference type="PROSITE-ProRule" id="PRU00169"/>
    </source>
</evidence>
<accession>A0A7Y0HST9</accession>
<dbReference type="PROSITE" id="PS50110">
    <property type="entry name" value="RESPONSE_REGULATORY"/>
    <property type="match status" value="1"/>
</dbReference>
<dbReference type="PANTHER" id="PTHR43214">
    <property type="entry name" value="TWO-COMPONENT RESPONSE REGULATOR"/>
    <property type="match status" value="1"/>
</dbReference>
<comment type="caution">
    <text evidence="9">The sequence shown here is derived from an EMBL/GenBank/DDBJ whole genome shotgun (WGS) entry which is preliminary data.</text>
</comment>
<dbReference type="PRINTS" id="PR00038">
    <property type="entry name" value="HTHLUXR"/>
</dbReference>
<dbReference type="EMBL" id="JAAIII010000004">
    <property type="protein sequence ID" value="NMM94366.1"/>
    <property type="molecule type" value="Genomic_DNA"/>
</dbReference>
<dbReference type="RefSeq" id="WP_169172387.1">
    <property type="nucleotide sequence ID" value="NZ_JAAIII010000004.1"/>
</dbReference>
<dbReference type="GO" id="GO:0006355">
    <property type="term" value="P:regulation of DNA-templated transcription"/>
    <property type="evidence" value="ECO:0007669"/>
    <property type="project" value="InterPro"/>
</dbReference>
<dbReference type="CDD" id="cd06170">
    <property type="entry name" value="LuxR_C_like"/>
    <property type="match status" value="1"/>
</dbReference>
<evidence type="ECO:0000313" key="10">
    <source>
        <dbReference type="Proteomes" id="UP000532194"/>
    </source>
</evidence>
<keyword evidence="2" id="KW-0805">Transcription regulation</keyword>
<evidence type="ECO:0000256" key="6">
    <source>
        <dbReference type="SAM" id="MobiDB-lite"/>
    </source>
</evidence>
<dbReference type="InterPro" id="IPR000792">
    <property type="entry name" value="Tscrpt_reg_LuxR_C"/>
</dbReference>
<dbReference type="GO" id="GO:0000160">
    <property type="term" value="P:phosphorelay signal transduction system"/>
    <property type="evidence" value="ECO:0007669"/>
    <property type="project" value="InterPro"/>
</dbReference>
<feature type="modified residue" description="4-aspartylphosphate" evidence="5">
    <location>
        <position position="62"/>
    </location>
</feature>
<dbReference type="SUPFAM" id="SSF52172">
    <property type="entry name" value="CheY-like"/>
    <property type="match status" value="1"/>
</dbReference>
<dbReference type="Pfam" id="PF00196">
    <property type="entry name" value="GerE"/>
    <property type="match status" value="1"/>
</dbReference>
<feature type="region of interest" description="Disordered" evidence="6">
    <location>
        <begin position="175"/>
        <end position="202"/>
    </location>
</feature>
<evidence type="ECO:0000313" key="9">
    <source>
        <dbReference type="EMBL" id="NMM94366.1"/>
    </source>
</evidence>
<evidence type="ECO:0000259" key="7">
    <source>
        <dbReference type="PROSITE" id="PS50043"/>
    </source>
</evidence>
<dbReference type="CDD" id="cd17535">
    <property type="entry name" value="REC_NarL-like"/>
    <property type="match status" value="1"/>
</dbReference>
<dbReference type="PROSITE" id="PS50043">
    <property type="entry name" value="HTH_LUXR_2"/>
    <property type="match status" value="1"/>
</dbReference>
<dbReference type="InterPro" id="IPR001789">
    <property type="entry name" value="Sig_transdc_resp-reg_receiver"/>
</dbReference>
<dbReference type="SMART" id="SM00448">
    <property type="entry name" value="REC"/>
    <property type="match status" value="1"/>
</dbReference>
<dbReference type="InterPro" id="IPR039420">
    <property type="entry name" value="WalR-like"/>
</dbReference>
<feature type="domain" description="Response regulatory" evidence="8">
    <location>
        <begin position="11"/>
        <end position="127"/>
    </location>
</feature>
<dbReference type="PANTHER" id="PTHR43214:SF24">
    <property type="entry name" value="TRANSCRIPTIONAL REGULATORY PROTEIN NARL-RELATED"/>
    <property type="match status" value="1"/>
</dbReference>
<proteinExistence type="predicted"/>
<protein>
    <submittedName>
        <fullName evidence="9">DNA-binding response regulator</fullName>
    </submittedName>
</protein>
<keyword evidence="1 5" id="KW-0597">Phosphoprotein</keyword>
<dbReference type="AlphaFoldDB" id="A0A7Y0HST9"/>
<keyword evidence="4" id="KW-0804">Transcription</keyword>
<feature type="compositionally biased region" description="Polar residues" evidence="6">
    <location>
        <begin position="193"/>
        <end position="202"/>
    </location>
</feature>
<evidence type="ECO:0000256" key="3">
    <source>
        <dbReference type="ARBA" id="ARBA00023125"/>
    </source>
</evidence>
<evidence type="ECO:0000256" key="2">
    <source>
        <dbReference type="ARBA" id="ARBA00023015"/>
    </source>
</evidence>
<dbReference type="SMART" id="SM00421">
    <property type="entry name" value="HTH_LUXR"/>
    <property type="match status" value="1"/>
</dbReference>
<reference evidence="9 10" key="1">
    <citation type="submission" date="2020-02" db="EMBL/GenBank/DDBJ databases">
        <title>Characterization of phylogenetic diversity of novel bifidobacterial species isolated in Czech ZOOs.</title>
        <authorList>
            <person name="Lugli G.A."/>
            <person name="Vera N.B."/>
            <person name="Ventura M."/>
        </authorList>
    </citation>
    <scope>NUCLEOTIDE SEQUENCE [LARGE SCALE GENOMIC DNA]</scope>
    <source>
        <strain evidence="9 10">DSM 109957</strain>
    </source>
</reference>
<dbReference type="InterPro" id="IPR011006">
    <property type="entry name" value="CheY-like_superfamily"/>
</dbReference>
<evidence type="ECO:0000256" key="1">
    <source>
        <dbReference type="ARBA" id="ARBA00022553"/>
    </source>
</evidence>
<feature type="domain" description="HTH luxR-type" evidence="7">
    <location>
        <begin position="199"/>
        <end position="264"/>
    </location>
</feature>
<organism evidence="9 10">
    <name type="scientific">Bifidobacterium oedipodis</name>
    <dbReference type="NCBI Taxonomy" id="2675322"/>
    <lineage>
        <taxon>Bacteria</taxon>
        <taxon>Bacillati</taxon>
        <taxon>Actinomycetota</taxon>
        <taxon>Actinomycetes</taxon>
        <taxon>Bifidobacteriales</taxon>
        <taxon>Bifidobacteriaceae</taxon>
        <taxon>Bifidobacterium</taxon>
    </lineage>
</organism>
<keyword evidence="3 9" id="KW-0238">DNA-binding</keyword>
<dbReference type="Proteomes" id="UP000532194">
    <property type="component" value="Unassembled WGS sequence"/>
</dbReference>
<dbReference type="InterPro" id="IPR058245">
    <property type="entry name" value="NreC/VraR/RcsB-like_REC"/>
</dbReference>
<dbReference type="Pfam" id="PF00072">
    <property type="entry name" value="Response_reg"/>
    <property type="match status" value="1"/>
</dbReference>
<keyword evidence="10" id="KW-1185">Reference proteome</keyword>
<dbReference type="Gene3D" id="3.40.50.2300">
    <property type="match status" value="1"/>
</dbReference>